<reference evidence="1 2" key="1">
    <citation type="submission" date="2023-02" db="EMBL/GenBank/DDBJ databases">
        <title>LHISI_Scaffold_Assembly.</title>
        <authorList>
            <person name="Stuart O.P."/>
            <person name="Cleave R."/>
            <person name="Magrath M.J.L."/>
            <person name="Mikheyev A.S."/>
        </authorList>
    </citation>
    <scope>NUCLEOTIDE SEQUENCE [LARGE SCALE GENOMIC DNA]</scope>
    <source>
        <strain evidence="1">Daus_M_001</strain>
        <tissue evidence="1">Leg muscle</tissue>
    </source>
</reference>
<proteinExistence type="predicted"/>
<dbReference type="EMBL" id="JARBHB010000003">
    <property type="protein sequence ID" value="KAJ8891340.1"/>
    <property type="molecule type" value="Genomic_DNA"/>
</dbReference>
<dbReference type="Proteomes" id="UP001159363">
    <property type="component" value="Chromosome 3"/>
</dbReference>
<comment type="caution">
    <text evidence="1">The sequence shown here is derived from an EMBL/GenBank/DDBJ whole genome shotgun (WGS) entry which is preliminary data.</text>
</comment>
<accession>A0ABQ9I4Y0</accession>
<evidence type="ECO:0000313" key="1">
    <source>
        <dbReference type="EMBL" id="KAJ8891340.1"/>
    </source>
</evidence>
<protein>
    <submittedName>
        <fullName evidence="1">Uncharacterized protein</fullName>
    </submittedName>
</protein>
<name>A0ABQ9I4Y0_9NEOP</name>
<sequence length="146" mass="16773">MNKIRLTGLIKRHDVCRHRPTTPESEQFTNSCTYFATKGSDSVKVCRTTVFWLTNLSAKGIRPVDMRCIHDNRNRILKEAIIKLDAYIESYSTKTAHYMFTPIIYLEAGLTCRHIFGRQVDVCSMCEDLNIKIKSAVLKDNSNVLQ</sequence>
<organism evidence="1 2">
    <name type="scientific">Dryococelus australis</name>
    <dbReference type="NCBI Taxonomy" id="614101"/>
    <lineage>
        <taxon>Eukaryota</taxon>
        <taxon>Metazoa</taxon>
        <taxon>Ecdysozoa</taxon>
        <taxon>Arthropoda</taxon>
        <taxon>Hexapoda</taxon>
        <taxon>Insecta</taxon>
        <taxon>Pterygota</taxon>
        <taxon>Neoptera</taxon>
        <taxon>Polyneoptera</taxon>
        <taxon>Phasmatodea</taxon>
        <taxon>Verophasmatodea</taxon>
        <taxon>Anareolatae</taxon>
        <taxon>Phasmatidae</taxon>
        <taxon>Eurycanthinae</taxon>
        <taxon>Dryococelus</taxon>
    </lineage>
</organism>
<gene>
    <name evidence="1" type="ORF">PR048_010856</name>
</gene>
<evidence type="ECO:0000313" key="2">
    <source>
        <dbReference type="Proteomes" id="UP001159363"/>
    </source>
</evidence>
<keyword evidence="2" id="KW-1185">Reference proteome</keyword>